<dbReference type="InterPro" id="IPR029460">
    <property type="entry name" value="DNAPol_HHH"/>
</dbReference>
<feature type="domain" description="Polymerase/histidinol phosphatase N-terminal" evidence="16">
    <location>
        <begin position="6"/>
        <end position="73"/>
    </location>
</feature>
<sequence length="1315" mass="142138">MPDPFVHLHVASGYSLQYGASHPHVLVERALEQEMDALALTDRDGTYGAVRFVKECARAGIRPVLGVDLAYSAAATDQAALLPGPEGNHRPGSQRRSPVRGGAFREQNLPRALFLASGKAGWASICRLVSATHLTGERGRPVATAELIAEHCGDDVIVLLGPGSTLGAAATARRPDRAREVLARWKGLVPRENLVVELVSHRLPGSNQGWGPGSSQHAARMAGAARDAGLTMVLTNAVRYADRLDAPTIDVLDAARTLVPLGSAGLSGGGPGGFRRNAEGFLKSGKQMHEIAEEICHLAGLSGDPAREARELLARTRATAERCALDPRADLGLGETHFPEFELTSRRGSGGGQTLGGADSTLRARCEAAIDWRYGNVARQRIWKRLDDELEMIRDLGYAPYFLTVGDVVAMIREMGVRAAARGSGAGSLVNYLLGISGVDPIRHGLLMERFLSPLRKDLPDIDIDVESARRLEVYDAILDRYGAERCVAVSMMETYRVRHAVRDVGAALGMPPGEIDAIAKAFPHIRARDARMALRELPELRASGFLQAQGGAGSEMFFGLVERLDGLPRHVAMHPCGVLLSDATLLDRTPVEASHAGYPMSQFDKDDVEDLGLLKLDVLGIRMQSAMAHALAEIKRVDDVEIDLDNEAEVPFDDDTTFEMISAAKTLGVFQIESPGQRELVGKSGIDSFDDIITDISLFRPGPVKSDMITPYLEAKQGWKMPSYLHDDLKPILSQTHGVVVFHEQVIEIIGQFGGVSYAEADEKRRALGKPDGMAQTKLWFFPRCLARGYSTRVAEQVWKILEAFASFGFCKAHAAAFALPTYQSAWLKAHWPAHFLAGVLTHDPGMYPKRLILDDARQLGITVLGLDVNRSGKEYTVEPVSSGSAYVAAGSPGPTRTGVDHGIRLALAEVKGINAGEVQRIVAARGEDEESPFQSLSDFWHRTNTSRPVVERLVLAGGFDDVYGIGATNDVRRRGSVTRRDLLLQVAELDRLARAGARSSTRGRGLTSKALTRTRTPQQQASARAEQAAARSSTDPLLREDAPGTERHALGRAGVWAQASAQSRAAAPPVPVTSVQLALDLGEGQEGEASGLPEMDSHDRMKAELEILGLDVSQHVVENYREFLDALGVVRSKDLLAQRKRSGILVAGVKVATQTPPIRSGRRVIFLTLDDSTGPVDATFFEDAQSSYASTVFGSWLLVVRGELRRTGRRGVSVRATGCWELPALHAAWYAGGLDAVQDLMDRTSDGADADRTNTDRAGSGQESNQPKRVLVHSSGFRMSPYADIRPAGGPTDNGKEIEVPRRLWHRSPGSAG</sequence>
<dbReference type="EMBL" id="JACCAA010000001">
    <property type="protein sequence ID" value="NYG57988.1"/>
    <property type="molecule type" value="Genomic_DNA"/>
</dbReference>
<comment type="similarity">
    <text evidence="3">Belongs to the DNA polymerase type-C family. DnaE subfamily.</text>
</comment>
<dbReference type="GO" id="GO:0003887">
    <property type="term" value="F:DNA-directed DNA polymerase activity"/>
    <property type="evidence" value="ECO:0007669"/>
    <property type="project" value="UniProtKB-KW"/>
</dbReference>
<evidence type="ECO:0000256" key="7">
    <source>
        <dbReference type="ARBA" id="ARBA00022490"/>
    </source>
</evidence>
<evidence type="ECO:0000256" key="3">
    <source>
        <dbReference type="ARBA" id="ARBA00009496"/>
    </source>
</evidence>
<comment type="similarity">
    <text evidence="2">Belongs to the DNA polymerase type-C family. DnaE2 subfamily.</text>
</comment>
<evidence type="ECO:0000256" key="9">
    <source>
        <dbReference type="ARBA" id="ARBA00022695"/>
    </source>
</evidence>
<dbReference type="InterPro" id="IPR004805">
    <property type="entry name" value="DnaE2/DnaE/PolC"/>
</dbReference>
<protein>
    <recommendedName>
        <fullName evidence="6">DNA polymerase III subunit alpha</fullName>
        <ecNumber evidence="4">2.7.7.7</ecNumber>
    </recommendedName>
    <alternativeName>
        <fullName evidence="5">Error-prone DNA polymerase</fullName>
    </alternativeName>
</protein>
<feature type="region of interest" description="Disordered" evidence="15">
    <location>
        <begin position="1284"/>
        <end position="1315"/>
    </location>
</feature>
<dbReference type="EC" id="2.7.7.7" evidence="4"/>
<evidence type="ECO:0000259" key="16">
    <source>
        <dbReference type="SMART" id="SM00481"/>
    </source>
</evidence>
<feature type="region of interest" description="Disordered" evidence="15">
    <location>
        <begin position="81"/>
        <end position="102"/>
    </location>
</feature>
<comment type="catalytic activity">
    <reaction evidence="14">
        <text>DNA(n) + a 2'-deoxyribonucleoside 5'-triphosphate = DNA(n+1) + diphosphate</text>
        <dbReference type="Rhea" id="RHEA:22508"/>
        <dbReference type="Rhea" id="RHEA-COMP:17339"/>
        <dbReference type="Rhea" id="RHEA-COMP:17340"/>
        <dbReference type="ChEBI" id="CHEBI:33019"/>
        <dbReference type="ChEBI" id="CHEBI:61560"/>
        <dbReference type="ChEBI" id="CHEBI:173112"/>
        <dbReference type="EC" id="2.7.7.7"/>
    </reaction>
</comment>
<gene>
    <name evidence="17" type="ORF">BJ980_000911</name>
</gene>
<dbReference type="PANTHER" id="PTHR32294">
    <property type="entry name" value="DNA POLYMERASE III SUBUNIT ALPHA"/>
    <property type="match status" value="1"/>
</dbReference>
<keyword evidence="7" id="KW-0963">Cytoplasm</keyword>
<comment type="caution">
    <text evidence="17">The sequence shown here is derived from an EMBL/GenBank/DDBJ whole genome shotgun (WGS) entry which is preliminary data.</text>
</comment>
<evidence type="ECO:0000256" key="14">
    <source>
        <dbReference type="ARBA" id="ARBA00049244"/>
    </source>
</evidence>
<evidence type="ECO:0000256" key="6">
    <source>
        <dbReference type="ARBA" id="ARBA00019114"/>
    </source>
</evidence>
<keyword evidence="9 17" id="KW-0548">Nucleotidyltransferase</keyword>
<dbReference type="Pfam" id="PF01336">
    <property type="entry name" value="tRNA_anti-codon"/>
    <property type="match status" value="1"/>
</dbReference>
<dbReference type="InterPro" id="IPR004013">
    <property type="entry name" value="PHP_dom"/>
</dbReference>
<dbReference type="NCBIfam" id="TIGR00594">
    <property type="entry name" value="polc"/>
    <property type="match status" value="1"/>
</dbReference>
<dbReference type="CDD" id="cd07431">
    <property type="entry name" value="PHP_PolIIIA"/>
    <property type="match status" value="1"/>
</dbReference>
<dbReference type="CDD" id="cd04485">
    <property type="entry name" value="DnaE_OBF"/>
    <property type="match status" value="1"/>
</dbReference>
<evidence type="ECO:0000256" key="5">
    <source>
        <dbReference type="ARBA" id="ARBA00017273"/>
    </source>
</evidence>
<name>A0A7Y9UMY3_9ACTN</name>
<evidence type="ECO:0000256" key="1">
    <source>
        <dbReference type="ARBA" id="ARBA00004496"/>
    </source>
</evidence>
<feature type="compositionally biased region" description="Basic and acidic residues" evidence="15">
    <location>
        <begin position="1247"/>
        <end position="1257"/>
    </location>
</feature>
<dbReference type="Pfam" id="PF07733">
    <property type="entry name" value="DNA_pol3_alpha"/>
    <property type="match status" value="1"/>
</dbReference>
<evidence type="ECO:0000313" key="18">
    <source>
        <dbReference type="Proteomes" id="UP000540656"/>
    </source>
</evidence>
<dbReference type="InterPro" id="IPR040982">
    <property type="entry name" value="DNA_pol3_finger"/>
</dbReference>
<evidence type="ECO:0000256" key="4">
    <source>
        <dbReference type="ARBA" id="ARBA00012417"/>
    </source>
</evidence>
<feature type="region of interest" description="Disordered" evidence="15">
    <location>
        <begin position="1247"/>
        <end position="1271"/>
    </location>
</feature>
<dbReference type="GO" id="GO:0005737">
    <property type="term" value="C:cytoplasm"/>
    <property type="evidence" value="ECO:0007669"/>
    <property type="project" value="UniProtKB-SubCell"/>
</dbReference>
<feature type="compositionally biased region" description="Low complexity" evidence="15">
    <location>
        <begin position="997"/>
        <end position="1010"/>
    </location>
</feature>
<dbReference type="GO" id="GO:0006260">
    <property type="term" value="P:DNA replication"/>
    <property type="evidence" value="ECO:0007669"/>
    <property type="project" value="UniProtKB-KW"/>
</dbReference>
<dbReference type="GO" id="GO:0003676">
    <property type="term" value="F:nucleic acid binding"/>
    <property type="evidence" value="ECO:0007669"/>
    <property type="project" value="InterPro"/>
</dbReference>
<keyword evidence="12" id="KW-0239">DNA-directed DNA polymerase</keyword>
<proteinExistence type="inferred from homology"/>
<evidence type="ECO:0000256" key="2">
    <source>
        <dbReference type="ARBA" id="ARBA00007391"/>
    </source>
</evidence>
<dbReference type="Pfam" id="PF17657">
    <property type="entry name" value="DNA_pol3_finger"/>
    <property type="match status" value="1"/>
</dbReference>
<dbReference type="Pfam" id="PF14579">
    <property type="entry name" value="HHH_6"/>
    <property type="match status" value="1"/>
</dbReference>
<reference evidence="17 18" key="1">
    <citation type="submission" date="2020-07" db="EMBL/GenBank/DDBJ databases">
        <title>Sequencing the genomes of 1000 actinobacteria strains.</title>
        <authorList>
            <person name="Klenk H.-P."/>
        </authorList>
    </citation>
    <scope>NUCLEOTIDE SEQUENCE [LARGE SCALE GENOMIC DNA]</scope>
    <source>
        <strain evidence="17 18">DSM 23819</strain>
    </source>
</reference>
<comment type="subcellular location">
    <subcellularLocation>
        <location evidence="1">Cytoplasm</location>
    </subcellularLocation>
</comment>
<dbReference type="GO" id="GO:0008408">
    <property type="term" value="F:3'-5' exonuclease activity"/>
    <property type="evidence" value="ECO:0007669"/>
    <property type="project" value="InterPro"/>
</dbReference>
<evidence type="ECO:0000256" key="11">
    <source>
        <dbReference type="ARBA" id="ARBA00022763"/>
    </source>
</evidence>
<dbReference type="RefSeq" id="WP_179501196.1">
    <property type="nucleotide sequence ID" value="NZ_JACCAA010000001.1"/>
</dbReference>
<dbReference type="GO" id="GO:0006281">
    <property type="term" value="P:DNA repair"/>
    <property type="evidence" value="ECO:0007669"/>
    <property type="project" value="UniProtKB-KW"/>
</dbReference>
<keyword evidence="13" id="KW-0234">DNA repair</keyword>
<keyword evidence="11" id="KW-0227">DNA damage</keyword>
<dbReference type="Pfam" id="PF02811">
    <property type="entry name" value="PHP"/>
    <property type="match status" value="1"/>
</dbReference>
<dbReference type="SMART" id="SM00481">
    <property type="entry name" value="POLIIIAc"/>
    <property type="match status" value="1"/>
</dbReference>
<evidence type="ECO:0000313" key="17">
    <source>
        <dbReference type="EMBL" id="NYG57988.1"/>
    </source>
</evidence>
<keyword evidence="8 17" id="KW-0808">Transferase</keyword>
<organism evidence="17 18">
    <name type="scientific">Nocardioides daedukensis</name>
    <dbReference type="NCBI Taxonomy" id="634462"/>
    <lineage>
        <taxon>Bacteria</taxon>
        <taxon>Bacillati</taxon>
        <taxon>Actinomycetota</taxon>
        <taxon>Actinomycetes</taxon>
        <taxon>Propionibacteriales</taxon>
        <taxon>Nocardioidaceae</taxon>
        <taxon>Nocardioides</taxon>
    </lineage>
</organism>
<dbReference type="Proteomes" id="UP000540656">
    <property type="component" value="Unassembled WGS sequence"/>
</dbReference>
<feature type="region of interest" description="Disordered" evidence="15">
    <location>
        <begin position="997"/>
        <end position="1044"/>
    </location>
</feature>
<dbReference type="InterPro" id="IPR004365">
    <property type="entry name" value="NA-bd_OB_tRNA"/>
</dbReference>
<dbReference type="InterPro" id="IPR003141">
    <property type="entry name" value="Pol/His_phosphatase_N"/>
</dbReference>
<evidence type="ECO:0000256" key="10">
    <source>
        <dbReference type="ARBA" id="ARBA00022705"/>
    </source>
</evidence>
<evidence type="ECO:0000256" key="8">
    <source>
        <dbReference type="ARBA" id="ARBA00022679"/>
    </source>
</evidence>
<accession>A0A7Y9UMY3</accession>
<dbReference type="PANTHER" id="PTHR32294:SF4">
    <property type="entry name" value="ERROR-PRONE DNA POLYMERASE"/>
    <property type="match status" value="1"/>
</dbReference>
<dbReference type="InterPro" id="IPR041931">
    <property type="entry name" value="DNA_pol3_alpha_thumb_dom"/>
</dbReference>
<dbReference type="Gene3D" id="3.20.20.140">
    <property type="entry name" value="Metal-dependent hydrolases"/>
    <property type="match status" value="1"/>
</dbReference>
<evidence type="ECO:0000256" key="15">
    <source>
        <dbReference type="SAM" id="MobiDB-lite"/>
    </source>
</evidence>
<evidence type="ECO:0000256" key="12">
    <source>
        <dbReference type="ARBA" id="ARBA00022932"/>
    </source>
</evidence>
<evidence type="ECO:0000256" key="13">
    <source>
        <dbReference type="ARBA" id="ARBA00023204"/>
    </source>
</evidence>
<dbReference type="Gene3D" id="1.10.150.870">
    <property type="match status" value="1"/>
</dbReference>
<feature type="compositionally biased region" description="Low complexity" evidence="15">
    <location>
        <begin position="1020"/>
        <end position="1035"/>
    </location>
</feature>
<dbReference type="InterPro" id="IPR011708">
    <property type="entry name" value="DNA_pol3_alpha_NTPase_dom"/>
</dbReference>
<keyword evidence="18" id="KW-1185">Reference proteome</keyword>
<dbReference type="Gene3D" id="1.10.10.1600">
    <property type="entry name" value="Bacterial DNA polymerase III alpha subunit, thumb domain"/>
    <property type="match status" value="1"/>
</dbReference>
<keyword evidence="10" id="KW-0235">DNA replication</keyword>